<evidence type="ECO:0000256" key="4">
    <source>
        <dbReference type="SAM" id="MobiDB-lite"/>
    </source>
</evidence>
<feature type="domain" description="HTH marR-type" evidence="5">
    <location>
        <begin position="36"/>
        <end position="168"/>
    </location>
</feature>
<evidence type="ECO:0000259" key="5">
    <source>
        <dbReference type="PROSITE" id="PS50995"/>
    </source>
</evidence>
<keyword evidence="7" id="KW-1185">Reference proteome</keyword>
<dbReference type="PROSITE" id="PS01117">
    <property type="entry name" value="HTH_MARR_1"/>
    <property type="match status" value="1"/>
</dbReference>
<dbReference type="InterPro" id="IPR039422">
    <property type="entry name" value="MarR/SlyA-like"/>
</dbReference>
<protein>
    <submittedName>
        <fullName evidence="6">Winged helix-turn-helix transcriptional regulator</fullName>
    </submittedName>
</protein>
<dbReference type="AlphaFoldDB" id="A0A939LSR8"/>
<dbReference type="InterPro" id="IPR036388">
    <property type="entry name" value="WH-like_DNA-bd_sf"/>
</dbReference>
<name>A0A939LSR8_9CELL</name>
<keyword evidence="1" id="KW-0805">Transcription regulation</keyword>
<dbReference type="SMART" id="SM00347">
    <property type="entry name" value="HTH_MARR"/>
    <property type="match status" value="1"/>
</dbReference>
<gene>
    <name evidence="6" type="ORF">J4G33_16785</name>
</gene>
<dbReference type="InterPro" id="IPR000835">
    <property type="entry name" value="HTH_MarR-typ"/>
</dbReference>
<dbReference type="SUPFAM" id="SSF46785">
    <property type="entry name" value="Winged helix' DNA-binding domain"/>
    <property type="match status" value="1"/>
</dbReference>
<comment type="caution">
    <text evidence="6">The sequence shown here is derived from an EMBL/GenBank/DDBJ whole genome shotgun (WGS) entry which is preliminary data.</text>
</comment>
<organism evidence="6 7">
    <name type="scientific">Actinotalea soli</name>
    <dbReference type="NCBI Taxonomy" id="2819234"/>
    <lineage>
        <taxon>Bacteria</taxon>
        <taxon>Bacillati</taxon>
        <taxon>Actinomycetota</taxon>
        <taxon>Actinomycetes</taxon>
        <taxon>Micrococcales</taxon>
        <taxon>Cellulomonadaceae</taxon>
        <taxon>Actinotalea</taxon>
    </lineage>
</organism>
<feature type="region of interest" description="Disordered" evidence="4">
    <location>
        <begin position="1"/>
        <end position="30"/>
    </location>
</feature>
<dbReference type="Gene3D" id="1.10.10.10">
    <property type="entry name" value="Winged helix-like DNA-binding domain superfamily/Winged helix DNA-binding domain"/>
    <property type="match status" value="1"/>
</dbReference>
<dbReference type="Pfam" id="PF12802">
    <property type="entry name" value="MarR_2"/>
    <property type="match status" value="1"/>
</dbReference>
<dbReference type="PANTHER" id="PTHR33164">
    <property type="entry name" value="TRANSCRIPTIONAL REGULATOR, MARR FAMILY"/>
    <property type="match status" value="1"/>
</dbReference>
<evidence type="ECO:0000256" key="2">
    <source>
        <dbReference type="ARBA" id="ARBA00023125"/>
    </source>
</evidence>
<dbReference type="EMBL" id="JAGEMK010000014">
    <property type="protein sequence ID" value="MBO1753464.1"/>
    <property type="molecule type" value="Genomic_DNA"/>
</dbReference>
<reference evidence="6" key="1">
    <citation type="submission" date="2021-03" db="EMBL/GenBank/DDBJ databases">
        <title>Actinotalea soli sp. nov., isolated from soil.</title>
        <authorList>
            <person name="Ping W."/>
            <person name="Zhang J."/>
        </authorList>
    </citation>
    <scope>NUCLEOTIDE SEQUENCE</scope>
    <source>
        <strain evidence="6">BY-33</strain>
    </source>
</reference>
<evidence type="ECO:0000256" key="1">
    <source>
        <dbReference type="ARBA" id="ARBA00023015"/>
    </source>
</evidence>
<accession>A0A939LSR8</accession>
<dbReference type="GO" id="GO:0003677">
    <property type="term" value="F:DNA binding"/>
    <property type="evidence" value="ECO:0007669"/>
    <property type="project" value="UniProtKB-KW"/>
</dbReference>
<dbReference type="GO" id="GO:0006950">
    <property type="term" value="P:response to stress"/>
    <property type="evidence" value="ECO:0007669"/>
    <property type="project" value="TreeGrafter"/>
</dbReference>
<dbReference type="PRINTS" id="PR00598">
    <property type="entry name" value="HTHMARR"/>
</dbReference>
<dbReference type="PANTHER" id="PTHR33164:SF99">
    <property type="entry name" value="MARR FAMILY REGULATORY PROTEIN"/>
    <property type="match status" value="1"/>
</dbReference>
<sequence>MAESYDLPVTAARARSQPDPSSAPAVAGDRAAGGLEDELGWSLHRVYSGFRASAASSVADVPGGPRGYQVLVAIETDPPSSQLALARRLGIDRTAMTYLVDELESAGLVIRHPDPTDRRIRHVVITAAGRETLAGARDALRSTEEGLLSALRPAEADQLRDLLARVARSTDPAEACWTPPPGD</sequence>
<evidence type="ECO:0000313" key="7">
    <source>
        <dbReference type="Proteomes" id="UP000664209"/>
    </source>
</evidence>
<dbReference type="GO" id="GO:0003700">
    <property type="term" value="F:DNA-binding transcription factor activity"/>
    <property type="evidence" value="ECO:0007669"/>
    <property type="project" value="InterPro"/>
</dbReference>
<evidence type="ECO:0000256" key="3">
    <source>
        <dbReference type="ARBA" id="ARBA00023163"/>
    </source>
</evidence>
<evidence type="ECO:0000313" key="6">
    <source>
        <dbReference type="EMBL" id="MBO1753464.1"/>
    </source>
</evidence>
<dbReference type="PROSITE" id="PS50995">
    <property type="entry name" value="HTH_MARR_2"/>
    <property type="match status" value="1"/>
</dbReference>
<dbReference type="Proteomes" id="UP000664209">
    <property type="component" value="Unassembled WGS sequence"/>
</dbReference>
<proteinExistence type="predicted"/>
<dbReference type="InterPro" id="IPR036390">
    <property type="entry name" value="WH_DNA-bd_sf"/>
</dbReference>
<keyword evidence="3" id="KW-0804">Transcription</keyword>
<dbReference type="InterPro" id="IPR023187">
    <property type="entry name" value="Tscrpt_reg_MarR-type_CS"/>
</dbReference>
<keyword evidence="2" id="KW-0238">DNA-binding</keyword>